<dbReference type="GeneID" id="23462778"/>
<accession>A0A0B5JAB9</accession>
<reference evidence="2 3" key="1">
    <citation type="journal article" date="2015" name="Parasitol. Res.">
        <title>Viruses in close associations with free-living amoebae.</title>
        <authorList>
            <person name="Scheid P."/>
        </authorList>
    </citation>
    <scope>NUCLEOTIDE SEQUENCE [LARGE SCALE GENOMIC DNA]</scope>
    <source>
        <strain evidence="2">KlaHel</strain>
    </source>
</reference>
<proteinExistence type="predicted"/>
<sequence>MAPRVIGLLFASAVFFLFLPFSLRGGDGVSRRPCLANAPTEPSCPADAPPAPRSEIKGNATKNAHIEQALCIDRVQCFFLFLFFFLLKNSFHFCGAAVVGRRGALSPRGSEGRDEK</sequence>
<dbReference type="Proteomes" id="UP000202511">
    <property type="component" value="Segment"/>
</dbReference>
<evidence type="ECO:0000256" key="1">
    <source>
        <dbReference type="SAM" id="MobiDB-lite"/>
    </source>
</evidence>
<organism evidence="2 3">
    <name type="scientific">Pandoravirus inopinatum</name>
    <dbReference type="NCBI Taxonomy" id="1605721"/>
    <lineage>
        <taxon>Viruses</taxon>
        <taxon>Pandoravirus</taxon>
    </lineage>
</organism>
<feature type="region of interest" description="Disordered" evidence="1">
    <location>
        <begin position="37"/>
        <end position="56"/>
    </location>
</feature>
<dbReference type="KEGG" id="vg:23462778"/>
<dbReference type="EMBL" id="KP136319">
    <property type="protein sequence ID" value="AJF97861.1"/>
    <property type="molecule type" value="Genomic_DNA"/>
</dbReference>
<name>A0A0B5JAB9_9VIRU</name>
<evidence type="ECO:0000313" key="3">
    <source>
        <dbReference type="Proteomes" id="UP000202511"/>
    </source>
</evidence>
<protein>
    <submittedName>
        <fullName evidence="2">Uncharacterized protein</fullName>
    </submittedName>
</protein>
<evidence type="ECO:0000313" key="2">
    <source>
        <dbReference type="EMBL" id="AJF97861.1"/>
    </source>
</evidence>
<dbReference type="RefSeq" id="YP_009120096.1">
    <property type="nucleotide sequence ID" value="NC_026440.1"/>
</dbReference>